<feature type="chain" id="PRO_5030537918" evidence="2">
    <location>
        <begin position="20"/>
        <end position="471"/>
    </location>
</feature>
<evidence type="ECO:0000313" key="3">
    <source>
        <dbReference type="EMBL" id="CAE0646275.1"/>
    </source>
</evidence>
<dbReference type="GO" id="GO:0046474">
    <property type="term" value="P:glycerophospholipid biosynthetic process"/>
    <property type="evidence" value="ECO:0007669"/>
    <property type="project" value="TreeGrafter"/>
</dbReference>
<feature type="compositionally biased region" description="Polar residues" evidence="1">
    <location>
        <begin position="51"/>
        <end position="69"/>
    </location>
</feature>
<gene>
    <name evidence="3" type="ORF">LGLO00237_LOCUS1746</name>
</gene>
<dbReference type="PANTHER" id="PTHR14269:SF4">
    <property type="entry name" value="CAT EYE SYNDROME CRITICAL REGION PROTEIN 5"/>
    <property type="match status" value="1"/>
</dbReference>
<dbReference type="Pfam" id="PF13242">
    <property type="entry name" value="Hydrolase_like"/>
    <property type="match status" value="1"/>
</dbReference>
<dbReference type="AlphaFoldDB" id="A0A7S3YAZ7"/>
<feature type="signal peptide" evidence="2">
    <location>
        <begin position="1"/>
        <end position="19"/>
    </location>
</feature>
<reference evidence="3" key="1">
    <citation type="submission" date="2021-01" db="EMBL/GenBank/DDBJ databases">
        <authorList>
            <person name="Corre E."/>
            <person name="Pelletier E."/>
            <person name="Niang G."/>
            <person name="Scheremetjew M."/>
            <person name="Finn R."/>
            <person name="Kale V."/>
            <person name="Holt S."/>
            <person name="Cochrane G."/>
            <person name="Meng A."/>
            <person name="Brown T."/>
            <person name="Cohen L."/>
        </authorList>
    </citation>
    <scope>NUCLEOTIDE SEQUENCE</scope>
    <source>
        <strain evidence="3">CCCM811</strain>
    </source>
</reference>
<dbReference type="PANTHER" id="PTHR14269">
    <property type="entry name" value="CDP-DIACYLGLYCEROL--GLYCEROL-3-PHOSPHATE 3-PHOSPHATIDYLTRANSFERASE-RELATED"/>
    <property type="match status" value="1"/>
</dbReference>
<dbReference type="InterPro" id="IPR006357">
    <property type="entry name" value="HAD-SF_hydro_IIA"/>
</dbReference>
<dbReference type="EMBL" id="HBIV01002557">
    <property type="protein sequence ID" value="CAE0646275.1"/>
    <property type="molecule type" value="Transcribed_RNA"/>
</dbReference>
<dbReference type="GO" id="GO:0005739">
    <property type="term" value="C:mitochondrion"/>
    <property type="evidence" value="ECO:0007669"/>
    <property type="project" value="TreeGrafter"/>
</dbReference>
<dbReference type="InterPro" id="IPR006353">
    <property type="entry name" value="HAD-SF_hydro_IIA_CECR5"/>
</dbReference>
<evidence type="ECO:0000256" key="1">
    <source>
        <dbReference type="SAM" id="MobiDB-lite"/>
    </source>
</evidence>
<feature type="compositionally biased region" description="Basic residues" evidence="1">
    <location>
        <begin position="458"/>
        <end position="471"/>
    </location>
</feature>
<accession>A0A7S3YAZ7</accession>
<evidence type="ECO:0000256" key="2">
    <source>
        <dbReference type="SAM" id="SignalP"/>
    </source>
</evidence>
<dbReference type="NCBIfam" id="TIGR01456">
    <property type="entry name" value="CECR5"/>
    <property type="match status" value="1"/>
</dbReference>
<dbReference type="InterPro" id="IPR050324">
    <property type="entry name" value="CDP-alcohol_PTase-I"/>
</dbReference>
<protein>
    <submittedName>
        <fullName evidence="3">Uncharacterized protein</fullName>
    </submittedName>
</protein>
<feature type="region of interest" description="Disordered" evidence="1">
    <location>
        <begin position="47"/>
        <end position="70"/>
    </location>
</feature>
<sequence length="471" mass="53144">MRKSVLSFVGLVLSVQASARCGAQTRVVTPLTRKLSLLTSQRALPSFSPAHRSSSVQNTRNPSRSSVVNTDHMEDEIRRWIAQKRFEFERKGESPGDDEMPEVPALIFDIDGVFKMGGRYADFGAEALRKVIEAGLPYVLMTNGGGGRTEDEYAAEINSKLYSVEQNKLTKKRIDYVGEDQMVLSYTPFNTDFDHLKDKSVLVVGSPRCEDLAKHYGFKKAMHLTRYSCKHPLMNPFGPSGCEKDDCVVETGPEVWDENFEAVLVFTDPSNFFEGIQLITDVLLSSRPGEVEFEPDRRIPVVFSNPDLLWKTQYPHARFGQGAFRLSLEACYRARLEQLGLRPEEVEERLGDFVQYGKPEITQFSHSRRAAMKQANDMGVKISHYYMVGDNPLSDIQGAVNMNELAERKGTEGWSGMLVKTGIYREGEDTKGAEVITENVLDAVEHVLQTHSDDIEHSKRHRDLKKRYATS</sequence>
<dbReference type="InterPro" id="IPR036412">
    <property type="entry name" value="HAD-like_sf"/>
</dbReference>
<name>A0A7S3YAZ7_9EUKA</name>
<dbReference type="SUPFAM" id="SSF56784">
    <property type="entry name" value="HAD-like"/>
    <property type="match status" value="1"/>
</dbReference>
<organism evidence="3">
    <name type="scientific">Lotharella globosa</name>
    <dbReference type="NCBI Taxonomy" id="91324"/>
    <lineage>
        <taxon>Eukaryota</taxon>
        <taxon>Sar</taxon>
        <taxon>Rhizaria</taxon>
        <taxon>Cercozoa</taxon>
        <taxon>Chlorarachniophyceae</taxon>
        <taxon>Lotharella</taxon>
    </lineage>
</organism>
<proteinExistence type="predicted"/>
<keyword evidence="2" id="KW-0732">Signal</keyword>
<dbReference type="Gene3D" id="3.40.50.1000">
    <property type="entry name" value="HAD superfamily/HAD-like"/>
    <property type="match status" value="2"/>
</dbReference>
<dbReference type="InterPro" id="IPR023214">
    <property type="entry name" value="HAD_sf"/>
</dbReference>
<dbReference type="Pfam" id="PF13344">
    <property type="entry name" value="Hydrolase_6"/>
    <property type="match status" value="1"/>
</dbReference>
<feature type="region of interest" description="Disordered" evidence="1">
    <location>
        <begin position="452"/>
        <end position="471"/>
    </location>
</feature>